<dbReference type="GO" id="GO:0005524">
    <property type="term" value="F:ATP binding"/>
    <property type="evidence" value="ECO:0007669"/>
    <property type="project" value="UniProtKB-KW"/>
</dbReference>
<dbReference type="GO" id="GO:0016887">
    <property type="term" value="F:ATP hydrolysis activity"/>
    <property type="evidence" value="ECO:0007669"/>
    <property type="project" value="InterPro"/>
</dbReference>
<dbReference type="PANTHER" id="PTHR42711:SF16">
    <property type="entry name" value="ABC TRANSPORTER ATP-BINDING PROTEIN"/>
    <property type="match status" value="1"/>
</dbReference>
<evidence type="ECO:0000313" key="7">
    <source>
        <dbReference type="EMBL" id="HIY65912.1"/>
    </source>
</evidence>
<evidence type="ECO:0000256" key="5">
    <source>
        <dbReference type="ARBA" id="ARBA00023251"/>
    </source>
</evidence>
<organism evidence="7 8">
    <name type="scientific">Candidatus Agrococcus pullicola</name>
    <dbReference type="NCBI Taxonomy" id="2838429"/>
    <lineage>
        <taxon>Bacteria</taxon>
        <taxon>Bacillati</taxon>
        <taxon>Actinomycetota</taxon>
        <taxon>Actinomycetes</taxon>
        <taxon>Micrococcales</taxon>
        <taxon>Microbacteriaceae</taxon>
        <taxon>Agrococcus</taxon>
    </lineage>
</organism>
<evidence type="ECO:0000259" key="6">
    <source>
        <dbReference type="PROSITE" id="PS50893"/>
    </source>
</evidence>
<dbReference type="PANTHER" id="PTHR42711">
    <property type="entry name" value="ABC TRANSPORTER ATP-BINDING PROTEIN"/>
    <property type="match status" value="1"/>
</dbReference>
<evidence type="ECO:0000256" key="3">
    <source>
        <dbReference type="ARBA" id="ARBA00022741"/>
    </source>
</evidence>
<dbReference type="PROSITE" id="PS50893">
    <property type="entry name" value="ABC_TRANSPORTER_2"/>
    <property type="match status" value="1"/>
</dbReference>
<dbReference type="Pfam" id="PF00005">
    <property type="entry name" value="ABC_tran"/>
    <property type="match status" value="1"/>
</dbReference>
<reference evidence="7" key="1">
    <citation type="journal article" date="2021" name="PeerJ">
        <title>Extensive microbial diversity within the chicken gut microbiome revealed by metagenomics and culture.</title>
        <authorList>
            <person name="Gilroy R."/>
            <person name="Ravi A."/>
            <person name="Getino M."/>
            <person name="Pursley I."/>
            <person name="Horton D.L."/>
            <person name="Alikhan N.F."/>
            <person name="Baker D."/>
            <person name="Gharbi K."/>
            <person name="Hall N."/>
            <person name="Watson M."/>
            <person name="Adriaenssens E.M."/>
            <person name="Foster-Nyarko E."/>
            <person name="Jarju S."/>
            <person name="Secka A."/>
            <person name="Antonio M."/>
            <person name="Oren A."/>
            <person name="Chaudhuri R.R."/>
            <person name="La Ragione R."/>
            <person name="Hildebrand F."/>
            <person name="Pallen M.J."/>
        </authorList>
    </citation>
    <scope>NUCLEOTIDE SEQUENCE</scope>
    <source>
        <strain evidence="7">ChiGjej1B1-98</strain>
    </source>
</reference>
<comment type="subcellular location">
    <subcellularLocation>
        <location evidence="1">Cell membrane</location>
        <topology evidence="1">Peripheral membrane protein</topology>
    </subcellularLocation>
</comment>
<comment type="caution">
    <text evidence="7">The sequence shown here is derived from an EMBL/GenBank/DDBJ whole genome shotgun (WGS) entry which is preliminary data.</text>
</comment>
<dbReference type="InterPro" id="IPR050763">
    <property type="entry name" value="ABC_transporter_ATP-binding"/>
</dbReference>
<dbReference type="Gene3D" id="3.40.50.300">
    <property type="entry name" value="P-loop containing nucleotide triphosphate hydrolases"/>
    <property type="match status" value="1"/>
</dbReference>
<reference evidence="7" key="2">
    <citation type="submission" date="2021-04" db="EMBL/GenBank/DDBJ databases">
        <authorList>
            <person name="Gilroy R."/>
        </authorList>
    </citation>
    <scope>NUCLEOTIDE SEQUENCE</scope>
    <source>
        <strain evidence="7">ChiGjej1B1-98</strain>
    </source>
</reference>
<keyword evidence="3" id="KW-0547">Nucleotide-binding</keyword>
<dbReference type="GO" id="GO:0046677">
    <property type="term" value="P:response to antibiotic"/>
    <property type="evidence" value="ECO:0007669"/>
    <property type="project" value="UniProtKB-KW"/>
</dbReference>
<dbReference type="AlphaFoldDB" id="A0A9D2C953"/>
<dbReference type="SUPFAM" id="SSF52540">
    <property type="entry name" value="P-loop containing nucleoside triphosphate hydrolases"/>
    <property type="match status" value="1"/>
</dbReference>
<gene>
    <name evidence="7" type="ORF">H9830_06510</name>
</gene>
<dbReference type="GO" id="GO:0005886">
    <property type="term" value="C:plasma membrane"/>
    <property type="evidence" value="ECO:0007669"/>
    <property type="project" value="UniProtKB-SubCell"/>
</dbReference>
<evidence type="ECO:0000256" key="2">
    <source>
        <dbReference type="ARBA" id="ARBA00022448"/>
    </source>
</evidence>
<evidence type="ECO:0000313" key="8">
    <source>
        <dbReference type="Proteomes" id="UP000824005"/>
    </source>
</evidence>
<keyword evidence="5" id="KW-0046">Antibiotic resistance</keyword>
<evidence type="ECO:0000256" key="4">
    <source>
        <dbReference type="ARBA" id="ARBA00022840"/>
    </source>
</evidence>
<dbReference type="Proteomes" id="UP000824005">
    <property type="component" value="Unassembled WGS sequence"/>
</dbReference>
<dbReference type="EMBL" id="DXDC01000191">
    <property type="protein sequence ID" value="HIY65912.1"/>
    <property type="molecule type" value="Genomic_DNA"/>
</dbReference>
<dbReference type="InterPro" id="IPR003593">
    <property type="entry name" value="AAA+_ATPase"/>
</dbReference>
<dbReference type="InterPro" id="IPR027417">
    <property type="entry name" value="P-loop_NTPase"/>
</dbReference>
<keyword evidence="2" id="KW-0813">Transport</keyword>
<sequence length="246" mass="26696">MTKELAVETTNLRKSYKGRAVVDGISLGIEKGTTYGILGPNGAGKTTTVEMIGGLRKPDSGAVSVLGLHPVRERARLRQVLGIQLQSALLHDALTAKELVDLYRSFYPNPRSVEETLGLVHLSEQRNTRFQKLSGGQQQRLSVALALVGRPEVVILDEITTGLDPTARRRIWATLETLHDDGVTVLMVSHAMDEVERLCDRVALIKDGRVLIEDTPAGITESAGAENLEEAFVSLTGTEIYEGEAA</sequence>
<dbReference type="InterPro" id="IPR017871">
    <property type="entry name" value="ABC_transporter-like_CS"/>
</dbReference>
<feature type="domain" description="ABC transporter" evidence="6">
    <location>
        <begin position="7"/>
        <end position="232"/>
    </location>
</feature>
<dbReference type="SMART" id="SM00382">
    <property type="entry name" value="AAA"/>
    <property type="match status" value="1"/>
</dbReference>
<dbReference type="InterPro" id="IPR003439">
    <property type="entry name" value="ABC_transporter-like_ATP-bd"/>
</dbReference>
<dbReference type="CDD" id="cd03230">
    <property type="entry name" value="ABC_DR_subfamily_A"/>
    <property type="match status" value="1"/>
</dbReference>
<accession>A0A9D2C953</accession>
<name>A0A9D2C953_9MICO</name>
<proteinExistence type="predicted"/>
<keyword evidence="4 7" id="KW-0067">ATP-binding</keyword>
<dbReference type="PROSITE" id="PS00211">
    <property type="entry name" value="ABC_TRANSPORTER_1"/>
    <property type="match status" value="1"/>
</dbReference>
<evidence type="ECO:0000256" key="1">
    <source>
        <dbReference type="ARBA" id="ARBA00004202"/>
    </source>
</evidence>
<protein>
    <submittedName>
        <fullName evidence="7">ABC transporter ATP-binding protein</fullName>
    </submittedName>
</protein>